<evidence type="ECO:0000313" key="1">
    <source>
        <dbReference type="EMBL" id="BDD13028.1"/>
    </source>
</evidence>
<sequence length="173" mass="20343">MMLFFDFEIKDKDIKRLISSYLAISDHTVFNMAELFDRYYLSDYLLTYHCDSEYMIEQKMPLPENKQVVYEKQPYGAKGFFMALNLDIEHKTKDTIKLARYFAQNLNVSVVIDDNSMSCNTWHLIEPDGKLYAVSCDSDIWFSNHWDDEDGEPIAPCMNIETKKLIDTYPLSK</sequence>
<protein>
    <submittedName>
        <fullName evidence="1">Uncharacterized protein</fullName>
    </submittedName>
</protein>
<name>A0AAU9DAS6_9BACT</name>
<reference evidence="1 2" key="1">
    <citation type="submission" date="2021-12" db="EMBL/GenBank/DDBJ databases">
        <title>Genome sequencing of bacteria with rrn-lacking chromosome and rrn-plasmid.</title>
        <authorList>
            <person name="Anda M."/>
            <person name="Iwasaki W."/>
        </authorList>
    </citation>
    <scope>NUCLEOTIDE SEQUENCE [LARGE SCALE GENOMIC DNA]</scope>
    <source>
        <strain evidence="1 2">DSM 100852</strain>
        <plasmid evidence="1 2">pFA10</plasmid>
    </source>
</reference>
<organism evidence="1 2">
    <name type="scientific">Fulvitalea axinellae</name>
    <dbReference type="NCBI Taxonomy" id="1182444"/>
    <lineage>
        <taxon>Bacteria</taxon>
        <taxon>Pseudomonadati</taxon>
        <taxon>Bacteroidota</taxon>
        <taxon>Cytophagia</taxon>
        <taxon>Cytophagales</taxon>
        <taxon>Persicobacteraceae</taxon>
        <taxon>Fulvitalea</taxon>
    </lineage>
</organism>
<accession>A0AAU9DAS6</accession>
<geneLocation type="plasmid" evidence="1 2">
    <name>pFA10</name>
</geneLocation>
<dbReference type="RefSeq" id="WP_338396243.1">
    <property type="nucleotide sequence ID" value="NZ_AP025324.1"/>
</dbReference>
<dbReference type="KEGG" id="fax:FUAX_54600"/>
<dbReference type="AlphaFoldDB" id="A0AAU9DAS6"/>
<dbReference type="Proteomes" id="UP001348817">
    <property type="component" value="Plasmid pFA10"/>
</dbReference>
<proteinExistence type="predicted"/>
<dbReference type="EMBL" id="AP025324">
    <property type="protein sequence ID" value="BDD13028.1"/>
    <property type="molecule type" value="Genomic_DNA"/>
</dbReference>
<gene>
    <name evidence="1" type="ORF">FUAX_54600</name>
</gene>
<keyword evidence="1" id="KW-0614">Plasmid</keyword>
<evidence type="ECO:0000313" key="2">
    <source>
        <dbReference type="Proteomes" id="UP001348817"/>
    </source>
</evidence>
<keyword evidence="2" id="KW-1185">Reference proteome</keyword>